<protein>
    <submittedName>
        <fullName evidence="2">Uroporphyrinogen decarboxylase family protein</fullName>
    </submittedName>
</protein>
<gene>
    <name evidence="2" type="ORF">H9873_02540</name>
</gene>
<evidence type="ECO:0000313" key="3">
    <source>
        <dbReference type="Proteomes" id="UP000824263"/>
    </source>
</evidence>
<dbReference type="InterPro" id="IPR038071">
    <property type="entry name" value="UROD/MetE-like_sf"/>
</dbReference>
<dbReference type="AlphaFoldDB" id="A0A9D1R903"/>
<dbReference type="SUPFAM" id="SSF51726">
    <property type="entry name" value="UROD/MetE-like"/>
    <property type="match status" value="1"/>
</dbReference>
<name>A0A9D1R903_9FIRM</name>
<proteinExistence type="predicted"/>
<dbReference type="GO" id="GO:0004853">
    <property type="term" value="F:uroporphyrinogen decarboxylase activity"/>
    <property type="evidence" value="ECO:0007669"/>
    <property type="project" value="InterPro"/>
</dbReference>
<sequence>MNIQNIYPSKKDELVPVERMEKVAEPEKLDRYPCVPFLGDSSASWIGKNVREYWHSVEYMVNTEIEVFNRLGHDGLGLGPDAYGIAEALGADVIFPEDSGPYAGCGRIEDYRQISEKELLNPRKDGRMPLFLEACKVLRDKADRIVGVGSSIAGPFTIAGYLRGVERILRDVYREEEDVHILMRYVTDSCKVWIDTAAGLDVGISMADPLASPSILNPKKYARLVYPYTKELVDHVYAKTGKKPGLHMCGNTEPIWPYLKQLNVASLSLDNIIDLGRAKEVFQEAFCIMGNVDPVRVISQGTREEIEENVRRCIRTMGRCKNGYVVASGCQIPIGTPRKNAEYFVDAVRKYSGEGLRT</sequence>
<evidence type="ECO:0000259" key="1">
    <source>
        <dbReference type="Pfam" id="PF01208"/>
    </source>
</evidence>
<feature type="domain" description="Uroporphyrinogen decarboxylase (URO-D)" evidence="1">
    <location>
        <begin position="18"/>
        <end position="351"/>
    </location>
</feature>
<dbReference type="Gene3D" id="3.20.20.210">
    <property type="match status" value="1"/>
</dbReference>
<dbReference type="Pfam" id="PF01208">
    <property type="entry name" value="URO-D"/>
    <property type="match status" value="1"/>
</dbReference>
<reference evidence="2" key="2">
    <citation type="submission" date="2021-04" db="EMBL/GenBank/DDBJ databases">
        <authorList>
            <person name="Gilroy R."/>
        </authorList>
    </citation>
    <scope>NUCLEOTIDE SEQUENCE</scope>
    <source>
        <strain evidence="2">ChiSxjej1B13-11762</strain>
    </source>
</reference>
<evidence type="ECO:0000313" key="2">
    <source>
        <dbReference type="EMBL" id="HIW83184.1"/>
    </source>
</evidence>
<dbReference type="EMBL" id="DXGF01000045">
    <property type="protein sequence ID" value="HIW83184.1"/>
    <property type="molecule type" value="Genomic_DNA"/>
</dbReference>
<dbReference type="GO" id="GO:0006779">
    <property type="term" value="P:porphyrin-containing compound biosynthetic process"/>
    <property type="evidence" value="ECO:0007669"/>
    <property type="project" value="InterPro"/>
</dbReference>
<comment type="caution">
    <text evidence="2">The sequence shown here is derived from an EMBL/GenBank/DDBJ whole genome shotgun (WGS) entry which is preliminary data.</text>
</comment>
<accession>A0A9D1R903</accession>
<dbReference type="InterPro" id="IPR000257">
    <property type="entry name" value="Uroporphyrinogen_deCOase"/>
</dbReference>
<dbReference type="InterPro" id="IPR052024">
    <property type="entry name" value="Methanogen_methyltrans"/>
</dbReference>
<organism evidence="2 3">
    <name type="scientific">Candidatus Dorea gallistercoris</name>
    <dbReference type="NCBI Taxonomy" id="2838542"/>
    <lineage>
        <taxon>Bacteria</taxon>
        <taxon>Bacillati</taxon>
        <taxon>Bacillota</taxon>
        <taxon>Clostridia</taxon>
        <taxon>Lachnospirales</taxon>
        <taxon>Lachnospiraceae</taxon>
        <taxon>Dorea</taxon>
    </lineage>
</organism>
<reference evidence="2" key="1">
    <citation type="journal article" date="2021" name="PeerJ">
        <title>Extensive microbial diversity within the chicken gut microbiome revealed by metagenomics and culture.</title>
        <authorList>
            <person name="Gilroy R."/>
            <person name="Ravi A."/>
            <person name="Getino M."/>
            <person name="Pursley I."/>
            <person name="Horton D.L."/>
            <person name="Alikhan N.F."/>
            <person name="Baker D."/>
            <person name="Gharbi K."/>
            <person name="Hall N."/>
            <person name="Watson M."/>
            <person name="Adriaenssens E.M."/>
            <person name="Foster-Nyarko E."/>
            <person name="Jarju S."/>
            <person name="Secka A."/>
            <person name="Antonio M."/>
            <person name="Oren A."/>
            <person name="Chaudhuri R.R."/>
            <person name="La Ragione R."/>
            <person name="Hildebrand F."/>
            <person name="Pallen M.J."/>
        </authorList>
    </citation>
    <scope>NUCLEOTIDE SEQUENCE</scope>
    <source>
        <strain evidence="2">ChiSxjej1B13-11762</strain>
    </source>
</reference>
<dbReference type="CDD" id="cd03465">
    <property type="entry name" value="URO-D_like"/>
    <property type="match status" value="1"/>
</dbReference>
<dbReference type="PANTHER" id="PTHR47099:SF1">
    <property type="entry name" value="METHYLCOBAMIDE:COM METHYLTRANSFERASE MTBA"/>
    <property type="match status" value="1"/>
</dbReference>
<dbReference type="PANTHER" id="PTHR47099">
    <property type="entry name" value="METHYLCOBAMIDE:COM METHYLTRANSFERASE MTBA"/>
    <property type="match status" value="1"/>
</dbReference>
<dbReference type="Proteomes" id="UP000824263">
    <property type="component" value="Unassembled WGS sequence"/>
</dbReference>